<keyword evidence="12 18" id="KW-0067">ATP-binding</keyword>
<sequence length="332" mass="37265">MDESLVLKKCGYILGSTLGDGSYGKVKSAYSESQNANVAVKIINRKKAAADFLEKFLPRELEIQASLSHSNIVKIFKIFETSNGKVFIIMELGVQGDLLEFVKSRGALPEDFSKKLFRQLSMAIKFLHDQDIVHRDLKCENLLLDKDFNLKVSDFGFTRRITYDDTGKMELSKTFCGSAAYAAPEVLQGIPYNSKMYDVWSMGVILFVMMCGSMPYDDSNIKRMLRIQKEHRVDFPRSKQIPGECKDMIYKTLHPDVKKRLDICAILEHHWLGKTGEVSSRHHNGPATSKPASSSKDKKNVEGKVETDITTDPGKEDHAGPSSPRTEVACVT</sequence>
<dbReference type="KEGG" id="char:105907878"/>
<keyword evidence="10 23" id="KW-0418">Kinase</keyword>
<dbReference type="GO" id="GO:0030154">
    <property type="term" value="P:cell differentiation"/>
    <property type="evidence" value="ECO:0007669"/>
    <property type="project" value="UniProtKB-KW"/>
</dbReference>
<dbReference type="InterPro" id="IPR008271">
    <property type="entry name" value="Ser/Thr_kinase_AS"/>
</dbReference>
<dbReference type="GO" id="GO:0000226">
    <property type="term" value="P:microtubule cytoskeleton organization"/>
    <property type="evidence" value="ECO:0007669"/>
    <property type="project" value="TreeGrafter"/>
</dbReference>
<name>A0A6P3W8Y6_CLUHA</name>
<dbReference type="PROSITE" id="PS00107">
    <property type="entry name" value="PROTEIN_KINASE_ATP"/>
    <property type="match status" value="1"/>
</dbReference>
<evidence type="ECO:0000256" key="1">
    <source>
        <dbReference type="ARBA" id="ARBA00001946"/>
    </source>
</evidence>
<dbReference type="GO" id="GO:0007283">
    <property type="term" value="P:spermatogenesis"/>
    <property type="evidence" value="ECO:0007669"/>
    <property type="project" value="UniProtKB-KW"/>
</dbReference>
<keyword evidence="9 18" id="KW-0547">Nucleotide-binding</keyword>
<organism evidence="22 23">
    <name type="scientific">Clupea harengus</name>
    <name type="common">Atlantic herring</name>
    <dbReference type="NCBI Taxonomy" id="7950"/>
    <lineage>
        <taxon>Eukaryota</taxon>
        <taxon>Metazoa</taxon>
        <taxon>Chordata</taxon>
        <taxon>Craniata</taxon>
        <taxon>Vertebrata</taxon>
        <taxon>Euteleostomi</taxon>
        <taxon>Actinopterygii</taxon>
        <taxon>Neopterygii</taxon>
        <taxon>Teleostei</taxon>
        <taxon>Clupei</taxon>
        <taxon>Clupeiformes</taxon>
        <taxon>Clupeoidei</taxon>
        <taxon>Clupeidae</taxon>
        <taxon>Clupea</taxon>
    </lineage>
</organism>
<keyword evidence="13" id="KW-0460">Magnesium</keyword>
<evidence type="ECO:0000256" key="19">
    <source>
        <dbReference type="RuleBase" id="RU000304"/>
    </source>
</evidence>
<comment type="catalytic activity">
    <reaction evidence="17">
        <text>L-seryl-[protein] + ATP = O-phospho-L-seryl-[protein] + ADP + H(+)</text>
        <dbReference type="Rhea" id="RHEA:17989"/>
        <dbReference type="Rhea" id="RHEA-COMP:9863"/>
        <dbReference type="Rhea" id="RHEA-COMP:11604"/>
        <dbReference type="ChEBI" id="CHEBI:15378"/>
        <dbReference type="ChEBI" id="CHEBI:29999"/>
        <dbReference type="ChEBI" id="CHEBI:30616"/>
        <dbReference type="ChEBI" id="CHEBI:83421"/>
        <dbReference type="ChEBI" id="CHEBI:456216"/>
        <dbReference type="EC" id="2.7.11.1"/>
    </reaction>
</comment>
<dbReference type="PANTHER" id="PTHR24346">
    <property type="entry name" value="MAP/MICROTUBULE AFFINITY-REGULATING KINASE"/>
    <property type="match status" value="1"/>
</dbReference>
<evidence type="ECO:0000259" key="21">
    <source>
        <dbReference type="PROSITE" id="PS50011"/>
    </source>
</evidence>
<evidence type="ECO:0000256" key="10">
    <source>
        <dbReference type="ARBA" id="ARBA00022777"/>
    </source>
</evidence>
<keyword evidence="5 19" id="KW-0723">Serine/threonine-protein kinase</keyword>
<feature type="binding site" evidence="18">
    <location>
        <position position="41"/>
    </location>
    <ligand>
        <name>ATP</name>
        <dbReference type="ChEBI" id="CHEBI:30616"/>
    </ligand>
</feature>
<evidence type="ECO:0000256" key="4">
    <source>
        <dbReference type="ARBA" id="ARBA00022473"/>
    </source>
</evidence>
<keyword evidence="14" id="KW-0832">Ubl conjugation</keyword>
<feature type="domain" description="Protein kinase" evidence="21">
    <location>
        <begin position="12"/>
        <end position="272"/>
    </location>
</feature>
<evidence type="ECO:0000256" key="13">
    <source>
        <dbReference type="ARBA" id="ARBA00022842"/>
    </source>
</evidence>
<dbReference type="InterPro" id="IPR011009">
    <property type="entry name" value="Kinase-like_dom_sf"/>
</dbReference>
<evidence type="ECO:0000256" key="11">
    <source>
        <dbReference type="ARBA" id="ARBA00022782"/>
    </source>
</evidence>
<evidence type="ECO:0000256" key="18">
    <source>
        <dbReference type="PROSITE-ProRule" id="PRU10141"/>
    </source>
</evidence>
<comment type="catalytic activity">
    <reaction evidence="16">
        <text>L-threonyl-[protein] + ATP = O-phospho-L-threonyl-[protein] + ADP + H(+)</text>
        <dbReference type="Rhea" id="RHEA:46608"/>
        <dbReference type="Rhea" id="RHEA-COMP:11060"/>
        <dbReference type="Rhea" id="RHEA-COMP:11605"/>
        <dbReference type="ChEBI" id="CHEBI:15378"/>
        <dbReference type="ChEBI" id="CHEBI:30013"/>
        <dbReference type="ChEBI" id="CHEBI:30616"/>
        <dbReference type="ChEBI" id="CHEBI:61977"/>
        <dbReference type="ChEBI" id="CHEBI:456216"/>
        <dbReference type="EC" id="2.7.11.1"/>
    </reaction>
</comment>
<dbReference type="GO" id="GO:0035556">
    <property type="term" value="P:intracellular signal transduction"/>
    <property type="evidence" value="ECO:0007669"/>
    <property type="project" value="TreeGrafter"/>
</dbReference>
<dbReference type="SMART" id="SM00220">
    <property type="entry name" value="S_TKc"/>
    <property type="match status" value="1"/>
</dbReference>
<dbReference type="PROSITE" id="PS00108">
    <property type="entry name" value="PROTEIN_KINASE_ST"/>
    <property type="match status" value="1"/>
</dbReference>
<evidence type="ECO:0000256" key="9">
    <source>
        <dbReference type="ARBA" id="ARBA00022741"/>
    </source>
</evidence>
<dbReference type="RefSeq" id="XP_012691767.1">
    <property type="nucleotide sequence ID" value="XM_012836313.2"/>
</dbReference>
<dbReference type="GeneID" id="105907878"/>
<dbReference type="Gene3D" id="1.10.510.10">
    <property type="entry name" value="Transferase(Phosphotransferase) domain 1"/>
    <property type="match status" value="1"/>
</dbReference>
<evidence type="ECO:0000256" key="5">
    <source>
        <dbReference type="ARBA" id="ARBA00022527"/>
    </source>
</evidence>
<dbReference type="Proteomes" id="UP000515152">
    <property type="component" value="Chromosome 12"/>
</dbReference>
<keyword evidence="7" id="KW-0808">Transferase</keyword>
<gene>
    <name evidence="23" type="primary">LOC105907878</name>
</gene>
<dbReference type="OrthoDB" id="541276at2759"/>
<dbReference type="InterPro" id="IPR017441">
    <property type="entry name" value="Protein_kinase_ATP_BS"/>
</dbReference>
<keyword evidence="4" id="KW-0217">Developmental protein</keyword>
<keyword evidence="6" id="KW-0597">Phosphoprotein</keyword>
<evidence type="ECO:0000256" key="16">
    <source>
        <dbReference type="ARBA" id="ARBA00047899"/>
    </source>
</evidence>
<dbReference type="Pfam" id="PF00069">
    <property type="entry name" value="Pkinase"/>
    <property type="match status" value="1"/>
</dbReference>
<comment type="similarity">
    <text evidence="2">Belongs to the protein kinase superfamily. CAMK Ser/Thr protein kinase family.</text>
</comment>
<evidence type="ECO:0000256" key="14">
    <source>
        <dbReference type="ARBA" id="ARBA00022843"/>
    </source>
</evidence>
<keyword evidence="15" id="KW-0744">Spermatogenesis</keyword>
<accession>A0A6P3W8Y6</accession>
<dbReference type="GO" id="GO:0005737">
    <property type="term" value="C:cytoplasm"/>
    <property type="evidence" value="ECO:0007669"/>
    <property type="project" value="TreeGrafter"/>
</dbReference>
<dbReference type="GO" id="GO:0050321">
    <property type="term" value="F:tau-protein kinase activity"/>
    <property type="evidence" value="ECO:0007669"/>
    <property type="project" value="TreeGrafter"/>
</dbReference>
<keyword evidence="11" id="KW-0221">Differentiation</keyword>
<keyword evidence="22" id="KW-1185">Reference proteome</keyword>
<evidence type="ECO:0000256" key="12">
    <source>
        <dbReference type="ARBA" id="ARBA00022840"/>
    </source>
</evidence>
<dbReference type="InterPro" id="IPR000719">
    <property type="entry name" value="Prot_kinase_dom"/>
</dbReference>
<dbReference type="GO" id="GO:0000287">
    <property type="term" value="F:magnesium ion binding"/>
    <property type="evidence" value="ECO:0007669"/>
    <property type="project" value="UniProtKB-ARBA"/>
</dbReference>
<protein>
    <recommendedName>
        <fullName evidence="3">non-specific serine/threonine protein kinase</fullName>
        <ecNumber evidence="3">2.7.11.1</ecNumber>
    </recommendedName>
</protein>
<feature type="region of interest" description="Disordered" evidence="20">
    <location>
        <begin position="276"/>
        <end position="332"/>
    </location>
</feature>
<feature type="compositionally biased region" description="Basic and acidic residues" evidence="20">
    <location>
        <begin position="295"/>
        <end position="319"/>
    </location>
</feature>
<evidence type="ECO:0000313" key="23">
    <source>
        <dbReference type="RefSeq" id="XP_012691767.1"/>
    </source>
</evidence>
<keyword evidence="8" id="KW-0479">Metal-binding</keyword>
<evidence type="ECO:0000256" key="20">
    <source>
        <dbReference type="SAM" id="MobiDB-lite"/>
    </source>
</evidence>
<dbReference type="GO" id="GO:0005524">
    <property type="term" value="F:ATP binding"/>
    <property type="evidence" value="ECO:0007669"/>
    <property type="project" value="UniProtKB-UniRule"/>
</dbReference>
<evidence type="ECO:0000256" key="8">
    <source>
        <dbReference type="ARBA" id="ARBA00022723"/>
    </source>
</evidence>
<evidence type="ECO:0000256" key="2">
    <source>
        <dbReference type="ARBA" id="ARBA00006692"/>
    </source>
</evidence>
<dbReference type="FunFam" id="3.30.200.20:FF:000042">
    <property type="entry name" value="Aurora kinase A"/>
    <property type="match status" value="1"/>
</dbReference>
<dbReference type="AlphaFoldDB" id="A0A6P3W8Y6"/>
<evidence type="ECO:0000256" key="3">
    <source>
        <dbReference type="ARBA" id="ARBA00012513"/>
    </source>
</evidence>
<comment type="cofactor">
    <cofactor evidence="1">
        <name>Mg(2+)</name>
        <dbReference type="ChEBI" id="CHEBI:18420"/>
    </cofactor>
</comment>
<reference evidence="23" key="1">
    <citation type="submission" date="2025-08" db="UniProtKB">
        <authorList>
            <consortium name="RefSeq"/>
        </authorList>
    </citation>
    <scope>IDENTIFICATION</scope>
</reference>
<proteinExistence type="inferred from homology"/>
<dbReference type="PROSITE" id="PS50011">
    <property type="entry name" value="PROTEIN_KINASE_DOM"/>
    <property type="match status" value="1"/>
</dbReference>
<dbReference type="PANTHER" id="PTHR24346:SF102">
    <property type="entry name" value="TESTIS-SPECIFIC SERINE_THREONINE-PROTEIN KINASE 1"/>
    <property type="match status" value="1"/>
</dbReference>
<evidence type="ECO:0000256" key="17">
    <source>
        <dbReference type="ARBA" id="ARBA00048679"/>
    </source>
</evidence>
<evidence type="ECO:0000313" key="22">
    <source>
        <dbReference type="Proteomes" id="UP000515152"/>
    </source>
</evidence>
<evidence type="ECO:0000256" key="6">
    <source>
        <dbReference type="ARBA" id="ARBA00022553"/>
    </source>
</evidence>
<evidence type="ECO:0000256" key="15">
    <source>
        <dbReference type="ARBA" id="ARBA00022871"/>
    </source>
</evidence>
<dbReference type="EC" id="2.7.11.1" evidence="3"/>
<dbReference type="SUPFAM" id="SSF56112">
    <property type="entry name" value="Protein kinase-like (PK-like)"/>
    <property type="match status" value="1"/>
</dbReference>
<dbReference type="FunFam" id="1.10.510.10:FF:000658">
    <property type="entry name" value="Protein CBG12184"/>
    <property type="match status" value="1"/>
</dbReference>
<evidence type="ECO:0000256" key="7">
    <source>
        <dbReference type="ARBA" id="ARBA00022679"/>
    </source>
</evidence>